<gene>
    <name evidence="1" type="ORF">BILFYP9_02218</name>
</gene>
<accession>A0A6N2UWW0</accession>
<protein>
    <submittedName>
        <fullName evidence="1">Uncharacterized protein</fullName>
    </submittedName>
</protein>
<evidence type="ECO:0000313" key="1">
    <source>
        <dbReference type="EMBL" id="VYT20631.1"/>
    </source>
</evidence>
<organism evidence="1">
    <name type="scientific">Bacteroides intestinalis</name>
    <dbReference type="NCBI Taxonomy" id="329854"/>
    <lineage>
        <taxon>Bacteria</taxon>
        <taxon>Pseudomonadati</taxon>
        <taxon>Bacteroidota</taxon>
        <taxon>Bacteroidia</taxon>
        <taxon>Bacteroidales</taxon>
        <taxon>Bacteroidaceae</taxon>
        <taxon>Bacteroides</taxon>
    </lineage>
</organism>
<reference evidence="1" key="1">
    <citation type="submission" date="2019-11" db="EMBL/GenBank/DDBJ databases">
        <authorList>
            <person name="Feng L."/>
        </authorList>
    </citation>
    <scope>NUCLEOTIDE SEQUENCE</scope>
    <source>
        <strain evidence="1">BintestinalisLFYP9</strain>
    </source>
</reference>
<dbReference type="AlphaFoldDB" id="A0A6N2UWW0"/>
<sequence length="46" mass="5248">MAKGTCHKGGVLFSLLIIWRNKKSAYLCGDIKKCWMFKVKKDSVSK</sequence>
<dbReference type="EMBL" id="CACRSU010000020">
    <property type="protein sequence ID" value="VYT20631.1"/>
    <property type="molecule type" value="Genomic_DNA"/>
</dbReference>
<name>A0A6N2UWW0_9BACE</name>
<proteinExistence type="predicted"/>